<sequence>MDSSRGLSPMKQGRQYVNPNKDDQMSPTNFSRLHEIECYKLNKVKNVILWICVVLTLGFLRLFFYWLPHLMVIFTHDKCPLSKATKVLLKDQYEQWFVANVKDMEDSGIDGVDGNNHSAMK</sequence>
<organism evidence="4 5">
    <name type="scientific">Tegillarca granosa</name>
    <name type="common">Malaysian cockle</name>
    <name type="synonym">Anadara granosa</name>
    <dbReference type="NCBI Taxonomy" id="220873"/>
    <lineage>
        <taxon>Eukaryota</taxon>
        <taxon>Metazoa</taxon>
        <taxon>Spiralia</taxon>
        <taxon>Lophotrochozoa</taxon>
        <taxon>Mollusca</taxon>
        <taxon>Bivalvia</taxon>
        <taxon>Autobranchia</taxon>
        <taxon>Pteriomorphia</taxon>
        <taxon>Arcoida</taxon>
        <taxon>Arcoidea</taxon>
        <taxon>Arcidae</taxon>
        <taxon>Tegillarca</taxon>
    </lineage>
</organism>
<comment type="caution">
    <text evidence="1">Lacks conserved residue(s) required for the propagation of feature annotation.</text>
</comment>
<comment type="caution">
    <text evidence="4">The sequence shown here is derived from an EMBL/GenBank/DDBJ whole genome shotgun (WGS) entry which is preliminary data.</text>
</comment>
<keyword evidence="1" id="KW-0472">Membrane</keyword>
<comment type="similarity">
    <text evidence="1">Belongs to the cation transport ATPase (P-type) (TC 3.A.3) family. Type V subfamily.</text>
</comment>
<evidence type="ECO:0000313" key="4">
    <source>
        <dbReference type="EMBL" id="KAJ8320794.1"/>
    </source>
</evidence>
<dbReference type="Pfam" id="PF12409">
    <property type="entry name" value="P5-ATPase"/>
    <property type="match status" value="1"/>
</dbReference>
<name>A0ABQ9FU53_TEGGR</name>
<feature type="transmembrane region" description="Helical" evidence="1">
    <location>
        <begin position="47"/>
        <end position="67"/>
    </location>
</feature>
<comment type="catalytic activity">
    <reaction evidence="1">
        <text>ATP + H2O = ADP + phosphate + H(+)</text>
        <dbReference type="Rhea" id="RHEA:13065"/>
        <dbReference type="ChEBI" id="CHEBI:15377"/>
        <dbReference type="ChEBI" id="CHEBI:15378"/>
        <dbReference type="ChEBI" id="CHEBI:30616"/>
        <dbReference type="ChEBI" id="CHEBI:43474"/>
        <dbReference type="ChEBI" id="CHEBI:456216"/>
    </reaction>
</comment>
<dbReference type="EMBL" id="JARBDR010000141">
    <property type="protein sequence ID" value="KAJ8320794.1"/>
    <property type="molecule type" value="Genomic_DNA"/>
</dbReference>
<evidence type="ECO:0000256" key="2">
    <source>
        <dbReference type="SAM" id="MobiDB-lite"/>
    </source>
</evidence>
<evidence type="ECO:0000256" key="1">
    <source>
        <dbReference type="RuleBase" id="RU362082"/>
    </source>
</evidence>
<keyword evidence="5" id="KW-1185">Reference proteome</keyword>
<keyword evidence="1" id="KW-0812">Transmembrane</keyword>
<reference evidence="4 5" key="1">
    <citation type="submission" date="2022-12" db="EMBL/GenBank/DDBJ databases">
        <title>Chromosome-level genome of Tegillarca granosa.</title>
        <authorList>
            <person name="Kim J."/>
        </authorList>
    </citation>
    <scope>NUCLEOTIDE SEQUENCE [LARGE SCALE GENOMIC DNA]</scope>
    <source>
        <strain evidence="4">Teg-2019</strain>
        <tissue evidence="4">Adductor muscle</tissue>
    </source>
</reference>
<feature type="domain" description="P5B-type ATPase N-terminal" evidence="3">
    <location>
        <begin position="35"/>
        <end position="105"/>
    </location>
</feature>
<dbReference type="Proteomes" id="UP001217089">
    <property type="component" value="Unassembled WGS sequence"/>
</dbReference>
<dbReference type="InterPro" id="IPR047819">
    <property type="entry name" value="P5A-ATPase_N"/>
</dbReference>
<comment type="subcellular location">
    <subcellularLocation>
        <location evidence="1">Membrane</location>
        <topology evidence="1">Multi-pass membrane protein</topology>
    </subcellularLocation>
</comment>
<keyword evidence="1" id="KW-1278">Translocase</keyword>
<feature type="region of interest" description="Disordered" evidence="2">
    <location>
        <begin position="1"/>
        <end position="25"/>
    </location>
</feature>
<evidence type="ECO:0000259" key="3">
    <source>
        <dbReference type="Pfam" id="PF12409"/>
    </source>
</evidence>
<keyword evidence="1" id="KW-1133">Transmembrane helix</keyword>
<keyword evidence="1" id="KW-0460">Magnesium</keyword>
<accession>A0ABQ9FU53</accession>
<dbReference type="EC" id="7.2.2.-" evidence="1"/>
<protein>
    <recommendedName>
        <fullName evidence="1">Cation-transporting ATPase</fullName>
        <ecNumber evidence="1">7.2.2.-</ecNumber>
    </recommendedName>
</protein>
<evidence type="ECO:0000313" key="5">
    <source>
        <dbReference type="Proteomes" id="UP001217089"/>
    </source>
</evidence>
<keyword evidence="1" id="KW-0067">ATP-binding</keyword>
<keyword evidence="1" id="KW-0479">Metal-binding</keyword>
<keyword evidence="1" id="KW-0547">Nucleotide-binding</keyword>
<proteinExistence type="inferred from homology"/>
<gene>
    <name evidence="4" type="ORF">KUTeg_002381</name>
</gene>